<dbReference type="InterPro" id="IPR050235">
    <property type="entry name" value="CK1_Ser-Thr_kinase"/>
</dbReference>
<dbReference type="SUPFAM" id="SSF56112">
    <property type="entry name" value="Protein kinase-like (PK-like)"/>
    <property type="match status" value="1"/>
</dbReference>
<reference evidence="2" key="1">
    <citation type="submission" date="2022-10" db="EMBL/GenBank/DDBJ databases">
        <title>Puccinia triticina Genome sequencing and assembly.</title>
        <authorList>
            <person name="Li C."/>
        </authorList>
    </citation>
    <scope>NUCLEOTIDE SEQUENCE</scope>
    <source>
        <strain evidence="2">Pt15</strain>
    </source>
</reference>
<dbReference type="PANTHER" id="PTHR11909">
    <property type="entry name" value="CASEIN KINASE-RELATED"/>
    <property type="match status" value="1"/>
</dbReference>
<dbReference type="Proteomes" id="UP001164743">
    <property type="component" value="Chromosome 10A"/>
</dbReference>
<dbReference type="EMBL" id="CP110430">
    <property type="protein sequence ID" value="WAQ88744.1"/>
    <property type="molecule type" value="Genomic_DNA"/>
</dbReference>
<dbReference type="GeneID" id="77801207"/>
<feature type="compositionally biased region" description="Basic and acidic residues" evidence="1">
    <location>
        <begin position="191"/>
        <end position="204"/>
    </location>
</feature>
<keyword evidence="3" id="KW-1185">Reference proteome</keyword>
<dbReference type="RefSeq" id="XP_053024299.1">
    <property type="nucleotide sequence ID" value="XM_053160312.1"/>
</dbReference>
<feature type="region of interest" description="Disordered" evidence="1">
    <location>
        <begin position="151"/>
        <end position="204"/>
    </location>
</feature>
<gene>
    <name evidence="2" type="ORF">PtA15_10A163</name>
</gene>
<evidence type="ECO:0000256" key="1">
    <source>
        <dbReference type="SAM" id="MobiDB-lite"/>
    </source>
</evidence>
<evidence type="ECO:0000313" key="2">
    <source>
        <dbReference type="EMBL" id="WAQ88744.1"/>
    </source>
</evidence>
<dbReference type="InterPro" id="IPR011009">
    <property type="entry name" value="Kinase-like_dom_sf"/>
</dbReference>
<name>A0ABY7CU09_9BASI</name>
<accession>A0ABY7CU09</accession>
<proteinExistence type="predicted"/>
<protein>
    <recommendedName>
        <fullName evidence="4">Non-specific serine/threonine protein kinase</fullName>
    </recommendedName>
</protein>
<organism evidence="2 3">
    <name type="scientific">Puccinia triticina</name>
    <dbReference type="NCBI Taxonomy" id="208348"/>
    <lineage>
        <taxon>Eukaryota</taxon>
        <taxon>Fungi</taxon>
        <taxon>Dikarya</taxon>
        <taxon>Basidiomycota</taxon>
        <taxon>Pucciniomycotina</taxon>
        <taxon>Pucciniomycetes</taxon>
        <taxon>Pucciniales</taxon>
        <taxon>Pucciniaceae</taxon>
        <taxon>Puccinia</taxon>
    </lineage>
</organism>
<evidence type="ECO:0008006" key="4">
    <source>
        <dbReference type="Google" id="ProtNLM"/>
    </source>
</evidence>
<evidence type="ECO:0000313" key="3">
    <source>
        <dbReference type="Proteomes" id="UP001164743"/>
    </source>
</evidence>
<sequence>MHIPYREDKKLIGTVRCASINAHLGVEQAGVMTWTHMLVYFLRRDLPWQGLQAPNKQRKYDRIMEKKMTACSEILCRKLPQEFAILLSYSRSLRFDGKPDYAWLRELFRDLSVLHKGFAYDYSFDWSIQTGKAQAEGARLCEEEMAAKERIDSLAPPAPSPVAPLNNGRDENLPSNAEPPEGALPTNTDSSNREGFRRELADDY</sequence>
<dbReference type="Gene3D" id="1.10.510.10">
    <property type="entry name" value="Transferase(Phosphotransferase) domain 1"/>
    <property type="match status" value="1"/>
</dbReference>